<comment type="similarity">
    <text evidence="1">Belongs to the ATP-dependent AMP-binding enzyme family.</text>
</comment>
<dbReference type="InterPro" id="IPR045851">
    <property type="entry name" value="AMP-bd_C_sf"/>
</dbReference>
<protein>
    <submittedName>
        <fullName evidence="7">AMP-binding protein</fullName>
    </submittedName>
</protein>
<dbReference type="InterPro" id="IPR051087">
    <property type="entry name" value="Mitochondrial_ACSM"/>
</dbReference>
<name>A0A926I1G9_9FIRM</name>
<dbReference type="InterPro" id="IPR025110">
    <property type="entry name" value="AMP-bd_C"/>
</dbReference>
<dbReference type="EMBL" id="JACRSQ010000018">
    <property type="protein sequence ID" value="MBC8544234.1"/>
    <property type="molecule type" value="Genomic_DNA"/>
</dbReference>
<dbReference type="Pfam" id="PF13193">
    <property type="entry name" value="AMP-binding_C"/>
    <property type="match status" value="1"/>
</dbReference>
<dbReference type="AlphaFoldDB" id="A0A926I1G9"/>
<dbReference type="PANTHER" id="PTHR43605:SF10">
    <property type="entry name" value="ACYL-COA SYNTHETASE MEDIUM CHAIN FAMILY MEMBER 3"/>
    <property type="match status" value="1"/>
</dbReference>
<keyword evidence="4" id="KW-0067">ATP-binding</keyword>
<feature type="domain" description="AMP-dependent synthetase/ligase" evidence="5">
    <location>
        <begin position="41"/>
        <end position="415"/>
    </location>
</feature>
<dbReference type="GO" id="GO:0006633">
    <property type="term" value="P:fatty acid biosynthetic process"/>
    <property type="evidence" value="ECO:0007669"/>
    <property type="project" value="TreeGrafter"/>
</dbReference>
<evidence type="ECO:0000313" key="7">
    <source>
        <dbReference type="EMBL" id="MBC8544234.1"/>
    </source>
</evidence>
<dbReference type="GO" id="GO:0016405">
    <property type="term" value="F:CoA-ligase activity"/>
    <property type="evidence" value="ECO:0007669"/>
    <property type="project" value="UniProtKB-ARBA"/>
</dbReference>
<dbReference type="GO" id="GO:0006637">
    <property type="term" value="P:acyl-CoA metabolic process"/>
    <property type="evidence" value="ECO:0007669"/>
    <property type="project" value="TreeGrafter"/>
</dbReference>
<dbReference type="RefSeq" id="WP_177717206.1">
    <property type="nucleotide sequence ID" value="NZ_JACRSQ010000018.1"/>
</dbReference>
<dbReference type="PANTHER" id="PTHR43605">
    <property type="entry name" value="ACYL-COENZYME A SYNTHETASE"/>
    <property type="match status" value="1"/>
</dbReference>
<feature type="domain" description="AMP-binding enzyme C-terminal" evidence="6">
    <location>
        <begin position="466"/>
        <end position="544"/>
    </location>
</feature>
<sequence>MRFIEQYCKTEFTSDEDFRQNFKTTLPERFNFAFDVMDVLAEKTPDKRALVWCNDKGEEKIFTYKDMSLLSSKAANAFASLGIGKGDTVMMILKRRYHFWYCLLGLHKLGATAIPATNLLTGKDIAYRIEAADVKMLLCTGGPDDEQVITHVNEGIEKSGRSVIKASVYGADEGYVDFDSLVESASDVYSREKFDAEYDPNTYSLIYFTSGTTGMPKMVAHDYRYPLGHISTAGFWQHLNPNDLHFTLAETGWAKCVWGKFYGQWLCEAAIFVYDYEHRFPPIDIARMIEKYKITTFCAPPTVYRFIIQEDLSGIDLSSLRASYVAGEPLNPEVYKKWLDLTGLKLREGFGQTEGPVMIFNNPWMEPKPGSMGKPTPGFGIVLLDDNGHPCEIGEEGEICIDISNGKPVGIFSGYHKDPELTHKVMHDGYYHTGDQAWIDEDGYFWFIGRGDDVIKSSGYRIGPFEVESALLEHPAVVETAITAVPDPIRGQIVKATVVLAKGYEGSDALVKELQDYVKRVTAPYKYPRIIEFVDELPKTISGKIRRVQIREKDQ</sequence>
<dbReference type="InterPro" id="IPR042099">
    <property type="entry name" value="ANL_N_sf"/>
</dbReference>
<dbReference type="Gene3D" id="3.40.50.12780">
    <property type="entry name" value="N-terminal domain of ligase-like"/>
    <property type="match status" value="1"/>
</dbReference>
<dbReference type="FunFam" id="3.30.300.30:FF:000005">
    <property type="entry name" value="Acyl-coenzyme A synthetase ACSM5, mitochondrial"/>
    <property type="match status" value="1"/>
</dbReference>
<keyword evidence="8" id="KW-1185">Reference proteome</keyword>
<gene>
    <name evidence="7" type="ORF">H8730_11865</name>
</gene>
<dbReference type="InterPro" id="IPR020845">
    <property type="entry name" value="AMP-binding_CS"/>
</dbReference>
<dbReference type="SUPFAM" id="SSF56801">
    <property type="entry name" value="Acetyl-CoA synthetase-like"/>
    <property type="match status" value="1"/>
</dbReference>
<dbReference type="GO" id="GO:0004321">
    <property type="term" value="F:fatty-acyl-CoA synthase activity"/>
    <property type="evidence" value="ECO:0007669"/>
    <property type="project" value="TreeGrafter"/>
</dbReference>
<evidence type="ECO:0000259" key="6">
    <source>
        <dbReference type="Pfam" id="PF13193"/>
    </source>
</evidence>
<evidence type="ECO:0000256" key="1">
    <source>
        <dbReference type="ARBA" id="ARBA00006432"/>
    </source>
</evidence>
<dbReference type="InterPro" id="IPR000873">
    <property type="entry name" value="AMP-dep_synth/lig_dom"/>
</dbReference>
<keyword evidence="3" id="KW-0547">Nucleotide-binding</keyword>
<evidence type="ECO:0000256" key="3">
    <source>
        <dbReference type="ARBA" id="ARBA00022741"/>
    </source>
</evidence>
<dbReference type="Gene3D" id="3.30.300.30">
    <property type="match status" value="1"/>
</dbReference>
<reference evidence="7" key="1">
    <citation type="submission" date="2020-08" db="EMBL/GenBank/DDBJ databases">
        <title>Genome public.</title>
        <authorList>
            <person name="Liu C."/>
            <person name="Sun Q."/>
        </authorList>
    </citation>
    <scope>NUCLEOTIDE SEQUENCE</scope>
    <source>
        <strain evidence="7">NSJ-32</strain>
    </source>
</reference>
<evidence type="ECO:0000256" key="2">
    <source>
        <dbReference type="ARBA" id="ARBA00022598"/>
    </source>
</evidence>
<keyword evidence="2" id="KW-0436">Ligase</keyword>
<accession>A0A926I1G9</accession>
<organism evidence="7 8">
    <name type="scientific">Bianquea renquensis</name>
    <dbReference type="NCBI Taxonomy" id="2763661"/>
    <lineage>
        <taxon>Bacteria</taxon>
        <taxon>Bacillati</taxon>
        <taxon>Bacillota</taxon>
        <taxon>Clostridia</taxon>
        <taxon>Eubacteriales</taxon>
        <taxon>Bianqueaceae</taxon>
        <taxon>Bianquea</taxon>
    </lineage>
</organism>
<comment type="caution">
    <text evidence="7">The sequence shown here is derived from an EMBL/GenBank/DDBJ whole genome shotgun (WGS) entry which is preliminary data.</text>
</comment>
<evidence type="ECO:0000313" key="8">
    <source>
        <dbReference type="Proteomes" id="UP000657006"/>
    </source>
</evidence>
<evidence type="ECO:0000259" key="5">
    <source>
        <dbReference type="Pfam" id="PF00501"/>
    </source>
</evidence>
<dbReference type="GO" id="GO:0015645">
    <property type="term" value="F:fatty acid ligase activity"/>
    <property type="evidence" value="ECO:0007669"/>
    <property type="project" value="TreeGrafter"/>
</dbReference>
<dbReference type="Proteomes" id="UP000657006">
    <property type="component" value="Unassembled WGS sequence"/>
</dbReference>
<dbReference type="Pfam" id="PF00501">
    <property type="entry name" value="AMP-binding"/>
    <property type="match status" value="1"/>
</dbReference>
<proteinExistence type="inferred from homology"/>
<dbReference type="GO" id="GO:0005524">
    <property type="term" value="F:ATP binding"/>
    <property type="evidence" value="ECO:0007669"/>
    <property type="project" value="UniProtKB-KW"/>
</dbReference>
<dbReference type="PROSITE" id="PS00455">
    <property type="entry name" value="AMP_BINDING"/>
    <property type="match status" value="1"/>
</dbReference>
<evidence type="ECO:0000256" key="4">
    <source>
        <dbReference type="ARBA" id="ARBA00022840"/>
    </source>
</evidence>